<dbReference type="EMBL" id="JANTYZ010000001">
    <property type="protein sequence ID" value="MCS3863474.1"/>
    <property type="molecule type" value="Genomic_DNA"/>
</dbReference>
<organism evidence="2 3">
    <name type="scientific">Salinibacter ruber</name>
    <dbReference type="NCBI Taxonomy" id="146919"/>
    <lineage>
        <taxon>Bacteria</taxon>
        <taxon>Pseudomonadati</taxon>
        <taxon>Rhodothermota</taxon>
        <taxon>Rhodothermia</taxon>
        <taxon>Rhodothermales</taxon>
        <taxon>Salinibacteraceae</taxon>
        <taxon>Salinibacter</taxon>
    </lineage>
</organism>
<sequence length="34" mass="3221">MGALAVGGAAEASTQGNPRAAPTEECLFSASVVG</sequence>
<evidence type="ECO:0000313" key="2">
    <source>
        <dbReference type="EMBL" id="MCS3863474.1"/>
    </source>
</evidence>
<name>A0A9X2U135_9BACT</name>
<dbReference type="AlphaFoldDB" id="A0A9X2U135"/>
<evidence type="ECO:0000313" key="3">
    <source>
        <dbReference type="Proteomes" id="UP001155034"/>
    </source>
</evidence>
<proteinExistence type="predicted"/>
<feature type="region of interest" description="Disordered" evidence="1">
    <location>
        <begin position="1"/>
        <end position="22"/>
    </location>
</feature>
<evidence type="ECO:0000256" key="1">
    <source>
        <dbReference type="SAM" id="MobiDB-lite"/>
    </source>
</evidence>
<dbReference type="Proteomes" id="UP001155034">
    <property type="component" value="Unassembled WGS sequence"/>
</dbReference>
<gene>
    <name evidence="2" type="ORF">GGP82_000005</name>
</gene>
<accession>A0A9X2U135</accession>
<protein>
    <submittedName>
        <fullName evidence="2">Uncharacterized protein</fullName>
    </submittedName>
</protein>
<reference evidence="2" key="1">
    <citation type="submission" date="2022-08" db="EMBL/GenBank/DDBJ databases">
        <title>Genomic Encyclopedia of Type Strains, Phase V (KMG-V): Genome sequencing to study the core and pangenomes of soil and plant-associated prokaryotes.</title>
        <authorList>
            <person name="Whitman W."/>
        </authorList>
    </citation>
    <scope>NUCLEOTIDE SEQUENCE</scope>
    <source>
        <strain evidence="2">SP2016B</strain>
    </source>
</reference>
<comment type="caution">
    <text evidence="2">The sequence shown here is derived from an EMBL/GenBank/DDBJ whole genome shotgun (WGS) entry which is preliminary data.</text>
</comment>